<gene>
    <name evidence="2" type="ORF">C1H46_000399</name>
</gene>
<proteinExistence type="predicted"/>
<dbReference type="AlphaFoldDB" id="A0A540NSJ1"/>
<name>A0A540NSJ1_MALBA</name>
<evidence type="ECO:0000256" key="1">
    <source>
        <dbReference type="SAM" id="SignalP"/>
    </source>
</evidence>
<protein>
    <submittedName>
        <fullName evidence="2">Uncharacterized protein</fullName>
    </submittedName>
</protein>
<reference evidence="2 3" key="1">
    <citation type="journal article" date="2019" name="G3 (Bethesda)">
        <title>Sequencing of a Wild Apple (Malus baccata) Genome Unravels the Differences Between Cultivated and Wild Apple Species Regarding Disease Resistance and Cold Tolerance.</title>
        <authorList>
            <person name="Chen X."/>
        </authorList>
    </citation>
    <scope>NUCLEOTIDE SEQUENCE [LARGE SCALE GENOMIC DNA]</scope>
    <source>
        <strain evidence="3">cv. Shandingzi</strain>
        <tissue evidence="2">Leaves</tissue>
    </source>
</reference>
<feature type="signal peptide" evidence="1">
    <location>
        <begin position="1"/>
        <end position="19"/>
    </location>
</feature>
<comment type="caution">
    <text evidence="2">The sequence shown here is derived from an EMBL/GenBank/DDBJ whole genome shotgun (WGS) entry which is preliminary data.</text>
</comment>
<sequence>MSCWLPSSLIACLSPDVTSSQLLPTVVSRLPLAVVSTTRLALSMGGGVGVVIYSYMCSLYDCCTSLGSWNRTVIVITAGADHQHWAERETELLQSWVLHCWRLAVWGASFNGLEVPDIAVTIGLRG</sequence>
<accession>A0A540NSJ1</accession>
<dbReference type="Proteomes" id="UP000315295">
    <property type="component" value="Unassembled WGS sequence"/>
</dbReference>
<keyword evidence="3" id="KW-1185">Reference proteome</keyword>
<feature type="chain" id="PRO_5021867477" evidence="1">
    <location>
        <begin position="20"/>
        <end position="126"/>
    </location>
</feature>
<dbReference type="EMBL" id="VIEB01000007">
    <property type="protein sequence ID" value="TQE13977.1"/>
    <property type="molecule type" value="Genomic_DNA"/>
</dbReference>
<evidence type="ECO:0000313" key="2">
    <source>
        <dbReference type="EMBL" id="TQE13977.1"/>
    </source>
</evidence>
<evidence type="ECO:0000313" key="3">
    <source>
        <dbReference type="Proteomes" id="UP000315295"/>
    </source>
</evidence>
<organism evidence="2 3">
    <name type="scientific">Malus baccata</name>
    <name type="common">Siberian crab apple</name>
    <name type="synonym">Pyrus baccata</name>
    <dbReference type="NCBI Taxonomy" id="106549"/>
    <lineage>
        <taxon>Eukaryota</taxon>
        <taxon>Viridiplantae</taxon>
        <taxon>Streptophyta</taxon>
        <taxon>Embryophyta</taxon>
        <taxon>Tracheophyta</taxon>
        <taxon>Spermatophyta</taxon>
        <taxon>Magnoliopsida</taxon>
        <taxon>eudicotyledons</taxon>
        <taxon>Gunneridae</taxon>
        <taxon>Pentapetalae</taxon>
        <taxon>rosids</taxon>
        <taxon>fabids</taxon>
        <taxon>Rosales</taxon>
        <taxon>Rosaceae</taxon>
        <taxon>Amygdaloideae</taxon>
        <taxon>Maleae</taxon>
        <taxon>Malus</taxon>
    </lineage>
</organism>
<keyword evidence="1" id="KW-0732">Signal</keyword>